<comment type="caution">
    <text evidence="1">The sequence shown here is derived from an EMBL/GenBank/DDBJ whole genome shotgun (WGS) entry which is preliminary data.</text>
</comment>
<sequence length="354" mass="38040">MRVAAANIQLQSSHLAFSRHSVSERLKMWSGERNPPAERSNGIGTQVRELARAEVELSREGLAAQEAEAADNEADALDSDPRMKLLKHIIEAFTGRPIRTLHLADLKSGFIAAEPPAQAPLHTGRETAPRRAGFGVEYDFHASYQEYERTTFQAEGVVKTADGKEIRFSLDLSMERSFSESMSMQLRLGDARMTDPLVLDFAGPAAALSDTRFKFDLDADGQAEEIPMLGGGRGYLALDRNDNGRIDDGSELFGPTSGDGFAELAALDADGSGWIDESDPAFKQLRVWAPATEGDGSLQTATEAGVGALYLGNVATPFDLRGAANDALGVTRSSSIYLREDGSAGTVSQIDLSV</sequence>
<evidence type="ECO:0000313" key="2">
    <source>
        <dbReference type="Proteomes" id="UP000648984"/>
    </source>
</evidence>
<dbReference type="PANTHER" id="PTHR39431">
    <property type="entry name" value="FRPA/C-RELATED PROTEIN"/>
    <property type="match status" value="1"/>
</dbReference>
<dbReference type="PANTHER" id="PTHR39431:SF1">
    <property type="entry name" value="FRPA_C-RELATED PROTEIN"/>
    <property type="match status" value="1"/>
</dbReference>
<keyword evidence="2" id="KW-1185">Reference proteome</keyword>
<evidence type="ECO:0008006" key="3">
    <source>
        <dbReference type="Google" id="ProtNLM"/>
    </source>
</evidence>
<dbReference type="EMBL" id="WTVQ01000011">
    <property type="protein sequence ID" value="NMG74795.1"/>
    <property type="molecule type" value="Genomic_DNA"/>
</dbReference>
<evidence type="ECO:0000313" key="1">
    <source>
        <dbReference type="EMBL" id="NMG74795.1"/>
    </source>
</evidence>
<dbReference type="Proteomes" id="UP000648984">
    <property type="component" value="Unassembled WGS sequence"/>
</dbReference>
<name>A0ABX1QBA3_9RHOO</name>
<protein>
    <recommendedName>
        <fullName evidence="3">VCBS repeat-containing protein</fullName>
    </recommendedName>
</protein>
<gene>
    <name evidence="1" type="ORF">GPA25_08475</name>
</gene>
<accession>A0ABX1QBA3</accession>
<organism evidence="1 2">
    <name type="scientific">Aromatoleum diolicum</name>
    <dbReference type="NCBI Taxonomy" id="75796"/>
    <lineage>
        <taxon>Bacteria</taxon>
        <taxon>Pseudomonadati</taxon>
        <taxon>Pseudomonadota</taxon>
        <taxon>Betaproteobacteria</taxon>
        <taxon>Rhodocyclales</taxon>
        <taxon>Rhodocyclaceae</taxon>
        <taxon>Aromatoleum</taxon>
    </lineage>
</organism>
<proteinExistence type="predicted"/>
<reference evidence="1 2" key="1">
    <citation type="submission" date="2019-12" db="EMBL/GenBank/DDBJ databases">
        <title>Comparative genomics gives insights into the taxonomy of the Azoarcus-Aromatoleum group and reveals separate origins of nif in the plant-associated Azoarcus and non-plant-associated Aromatoleum sub-groups.</title>
        <authorList>
            <person name="Lafos M."/>
            <person name="Maluk M."/>
            <person name="Batista M."/>
            <person name="Junghare M."/>
            <person name="Carmona M."/>
            <person name="Faoro H."/>
            <person name="Cruz L.M."/>
            <person name="Battistoni F."/>
            <person name="De Souza E."/>
            <person name="Pedrosa F."/>
            <person name="Chen W.-M."/>
            <person name="Poole P.S."/>
            <person name="Dixon R.A."/>
            <person name="James E.K."/>
        </authorList>
    </citation>
    <scope>NUCLEOTIDE SEQUENCE [LARGE SCALE GENOMIC DNA]</scope>
    <source>
        <strain evidence="1 2">22Lin</strain>
    </source>
</reference>